<dbReference type="STRING" id="764103.G7E4Y6"/>
<feature type="region of interest" description="Disordered" evidence="1">
    <location>
        <begin position="68"/>
        <end position="92"/>
    </location>
</feature>
<keyword evidence="4" id="KW-1185">Reference proteome</keyword>
<name>G7E4Y6_MIXOS</name>
<evidence type="ECO:0000256" key="1">
    <source>
        <dbReference type="SAM" id="MobiDB-lite"/>
    </source>
</evidence>
<feature type="region of interest" description="Disordered" evidence="1">
    <location>
        <begin position="1"/>
        <end position="24"/>
    </location>
</feature>
<gene>
    <name evidence="3" type="primary">Mo04576</name>
    <name evidence="3" type="ORF">E5Q_04576</name>
</gene>
<protein>
    <recommendedName>
        <fullName evidence="5">Capsular associated protein</fullName>
    </recommendedName>
</protein>
<evidence type="ECO:0008006" key="5">
    <source>
        <dbReference type="Google" id="ProtNLM"/>
    </source>
</evidence>
<dbReference type="CDD" id="cd00229">
    <property type="entry name" value="SGNH_hydrolase"/>
    <property type="match status" value="1"/>
</dbReference>
<comment type="caution">
    <text evidence="3">The sequence shown here is derived from an EMBL/GenBank/DDBJ whole genome shotgun (WGS) entry which is preliminary data.</text>
</comment>
<proteinExistence type="predicted"/>
<reference evidence="3 4" key="1">
    <citation type="journal article" date="2011" name="J. Gen. Appl. Microbiol.">
        <title>Draft genome sequencing of the enigmatic basidiomycete Mixia osmundae.</title>
        <authorList>
            <person name="Nishida H."/>
            <person name="Nagatsuka Y."/>
            <person name="Sugiyama J."/>
        </authorList>
    </citation>
    <scope>NUCLEOTIDE SEQUENCE [LARGE SCALE GENOMIC DNA]</scope>
    <source>
        <strain evidence="4">CBS 9802 / IAM 14324 / JCM 22182 / KY 12970</strain>
    </source>
</reference>
<keyword evidence="2" id="KW-0472">Membrane</keyword>
<sequence>MQSRTSSAAGSGPILRPHARTASDELKPVSLASSMAPALNGASNNGAAMGLSSSTSSHDDNLHRRHIAASSSSTNPSTAHQSTSTYTSGPGASSANSGLSPVFANALRILSAHRRQLVLALAAISASLLLLNIVAPDHFGVFWSGTGLLGRKGTYLPGYGYRSGSSRRLDAHLRAKTRTRSALGGGSVSSVTPANFTEAPPFTFCPTFGESDEIGQLYGSESLMKTRAHVGSSDRVRKVIRRAMAGLPITIGVLGGSISACHGLDATQAHPLGNPVGPNCYPHRLFSWLNDVFPHPANELTNGALRRTNSAYFGYCSQMHLPDRVDIVIVEFDTEDPHDKITLTSMDLLIRSILLRPDQPAVIMLGHFSPQLQGEHGFAGPEVWHSAVAQFYDVVHLSVKGLLYEEYLINPQKVRQSYFLDPVLANAKGHELLADTVIGYLEAEICTVWDHAAIEAEMGGAPMPFTGSGLAAAGAVAVGGGADAPSGLLGGKGLRKGSDAGLDAEDGATSQTGSRDALRGAAFSRIPAFRILDKPHTIQNFREIKPNCASANDLINPLPASVFAGTGWTAVTPKPSDEDERHYWYSETPGSKLKVPIKVGAGEIAVYYLQGPESDGWGKLKCNVDDNYGGAVELNGVSDSGIKQPKVTIIDRGVGAGSHFVFCELQGQISVDVARFKIYGVFST</sequence>
<dbReference type="AlphaFoldDB" id="G7E4Y6"/>
<dbReference type="eggNOG" id="ENOG502QQ3T">
    <property type="taxonomic scope" value="Eukaryota"/>
</dbReference>
<dbReference type="Proteomes" id="UP000009131">
    <property type="component" value="Unassembled WGS sequence"/>
</dbReference>
<keyword evidence="2" id="KW-0812">Transmembrane</keyword>
<dbReference type="InParanoid" id="G7E4Y6"/>
<dbReference type="PANTHER" id="PTHR34407:SF1">
    <property type="entry name" value="SGNH HYDROLASE-TYPE ESTERASE DOMAIN-CONTAINING PROTEIN"/>
    <property type="match status" value="1"/>
</dbReference>
<reference evidence="3 4" key="2">
    <citation type="journal article" date="2012" name="Open Biol.">
        <title>Characteristics of nucleosomes and linker DNA regions on the genome of the basidiomycete Mixia osmundae revealed by mono- and dinucleosome mapping.</title>
        <authorList>
            <person name="Nishida H."/>
            <person name="Kondo S."/>
            <person name="Matsumoto T."/>
            <person name="Suzuki Y."/>
            <person name="Yoshikawa H."/>
            <person name="Taylor T.D."/>
            <person name="Sugiyama J."/>
        </authorList>
    </citation>
    <scope>NUCLEOTIDE SEQUENCE [LARGE SCALE GENOMIC DNA]</scope>
    <source>
        <strain evidence="4">CBS 9802 / IAM 14324 / JCM 22182 / KY 12970</strain>
    </source>
</reference>
<dbReference type="OrthoDB" id="544608at2759"/>
<evidence type="ECO:0000313" key="3">
    <source>
        <dbReference type="EMBL" id="GAA97896.1"/>
    </source>
</evidence>
<feature type="compositionally biased region" description="Polar residues" evidence="1">
    <location>
        <begin position="83"/>
        <end position="92"/>
    </location>
</feature>
<evidence type="ECO:0000256" key="2">
    <source>
        <dbReference type="SAM" id="Phobius"/>
    </source>
</evidence>
<dbReference type="PANTHER" id="PTHR34407">
    <property type="entry name" value="EXPRESSED PROTEIN"/>
    <property type="match status" value="1"/>
</dbReference>
<organism evidence="3 4">
    <name type="scientific">Mixia osmundae (strain CBS 9802 / IAM 14324 / JCM 22182 / KY 12970)</name>
    <dbReference type="NCBI Taxonomy" id="764103"/>
    <lineage>
        <taxon>Eukaryota</taxon>
        <taxon>Fungi</taxon>
        <taxon>Dikarya</taxon>
        <taxon>Basidiomycota</taxon>
        <taxon>Pucciniomycotina</taxon>
        <taxon>Mixiomycetes</taxon>
        <taxon>Mixiales</taxon>
        <taxon>Mixiaceae</taxon>
        <taxon>Mixia</taxon>
    </lineage>
</organism>
<feature type="transmembrane region" description="Helical" evidence="2">
    <location>
        <begin position="117"/>
        <end position="135"/>
    </location>
</feature>
<accession>G7E4Y6</accession>
<keyword evidence="2" id="KW-1133">Transmembrane helix</keyword>
<evidence type="ECO:0000313" key="4">
    <source>
        <dbReference type="Proteomes" id="UP000009131"/>
    </source>
</evidence>
<dbReference type="EMBL" id="BABT02000146">
    <property type="protein sequence ID" value="GAA97896.1"/>
    <property type="molecule type" value="Genomic_DNA"/>
</dbReference>
<feature type="compositionally biased region" description="Low complexity" evidence="1">
    <location>
        <begin position="68"/>
        <end position="82"/>
    </location>
</feature>
<dbReference type="HOGENOM" id="CLU_029715_0_0_1"/>
<dbReference type="SUPFAM" id="SSF52266">
    <property type="entry name" value="SGNH hydrolase"/>
    <property type="match status" value="1"/>
</dbReference>